<name>A0ACC2S625_9FUNG</name>
<dbReference type="Proteomes" id="UP001165960">
    <property type="component" value="Unassembled WGS sequence"/>
</dbReference>
<organism evidence="1 2">
    <name type="scientific">Entomophthora muscae</name>
    <dbReference type="NCBI Taxonomy" id="34485"/>
    <lineage>
        <taxon>Eukaryota</taxon>
        <taxon>Fungi</taxon>
        <taxon>Fungi incertae sedis</taxon>
        <taxon>Zoopagomycota</taxon>
        <taxon>Entomophthoromycotina</taxon>
        <taxon>Entomophthoromycetes</taxon>
        <taxon>Entomophthorales</taxon>
        <taxon>Entomophthoraceae</taxon>
        <taxon>Entomophthora</taxon>
    </lineage>
</organism>
<proteinExistence type="predicted"/>
<evidence type="ECO:0000313" key="2">
    <source>
        <dbReference type="Proteomes" id="UP001165960"/>
    </source>
</evidence>
<keyword evidence="2" id="KW-1185">Reference proteome</keyword>
<reference evidence="1" key="1">
    <citation type="submission" date="2022-04" db="EMBL/GenBank/DDBJ databases">
        <title>Genome of the entomopathogenic fungus Entomophthora muscae.</title>
        <authorList>
            <person name="Elya C."/>
            <person name="Lovett B.R."/>
            <person name="Lee E."/>
            <person name="Macias A.M."/>
            <person name="Hajek A.E."/>
            <person name="De Bivort B.L."/>
            <person name="Kasson M.T."/>
            <person name="De Fine Licht H.H."/>
            <person name="Stajich J.E."/>
        </authorList>
    </citation>
    <scope>NUCLEOTIDE SEQUENCE</scope>
    <source>
        <strain evidence="1">Berkeley</strain>
    </source>
</reference>
<dbReference type="EMBL" id="QTSX02005767">
    <property type="protein sequence ID" value="KAJ9057784.1"/>
    <property type="molecule type" value="Genomic_DNA"/>
</dbReference>
<comment type="caution">
    <text evidence="1">The sequence shown here is derived from an EMBL/GenBank/DDBJ whole genome shotgun (WGS) entry which is preliminary data.</text>
</comment>
<protein>
    <submittedName>
        <fullName evidence="1">Uncharacterized protein</fullName>
    </submittedName>
</protein>
<sequence length="199" mass="22601">MEPIRWVVLVQNGLSAFLGLITVLLVLGRGRGKLARRVSVRFTLAIASVDVMKALTVLAYCFWDITGVMRHVVHFFLMWMVLLYMFLNGMLALNLYLVFVRGCIFSERWTKYYFFGALGMATLQACIFNSSEWFGWGSERGTLGEFATTWLCLKGWILGGCCFNLIVICLALRKLSVHGCPKEVACQTHRQIRSLVVRV</sequence>
<gene>
    <name evidence="1" type="ORF">DSO57_1019433</name>
</gene>
<evidence type="ECO:0000313" key="1">
    <source>
        <dbReference type="EMBL" id="KAJ9057784.1"/>
    </source>
</evidence>
<accession>A0ACC2S625</accession>